<dbReference type="Pfam" id="PF00512">
    <property type="entry name" value="HisKA"/>
    <property type="match status" value="1"/>
</dbReference>
<evidence type="ECO:0000259" key="9">
    <source>
        <dbReference type="PROSITE" id="PS50112"/>
    </source>
</evidence>
<gene>
    <name evidence="11" type="ORF">A3J66_00610</name>
</gene>
<accession>A0A1F6MAL5</accession>
<dbReference type="PRINTS" id="PR00344">
    <property type="entry name" value="BCTRLSENSOR"/>
</dbReference>
<dbReference type="InterPro" id="IPR000700">
    <property type="entry name" value="PAS-assoc_C"/>
</dbReference>
<dbReference type="InterPro" id="IPR036097">
    <property type="entry name" value="HisK_dim/P_sf"/>
</dbReference>
<dbReference type="SUPFAM" id="SSF55874">
    <property type="entry name" value="ATPase domain of HSP90 chaperone/DNA topoisomerase II/histidine kinase"/>
    <property type="match status" value="1"/>
</dbReference>
<comment type="catalytic activity">
    <reaction evidence="1">
        <text>ATP + protein L-histidine = ADP + protein N-phospho-L-histidine.</text>
        <dbReference type="EC" id="2.7.13.3"/>
    </reaction>
</comment>
<reference evidence="11 12" key="1">
    <citation type="journal article" date="2016" name="Nat. Commun.">
        <title>Thousands of microbial genomes shed light on interconnected biogeochemical processes in an aquifer system.</title>
        <authorList>
            <person name="Anantharaman K."/>
            <person name="Brown C.T."/>
            <person name="Hug L.A."/>
            <person name="Sharon I."/>
            <person name="Castelle C.J."/>
            <person name="Probst A.J."/>
            <person name="Thomas B.C."/>
            <person name="Singh A."/>
            <person name="Wilkins M.J."/>
            <person name="Karaoz U."/>
            <person name="Brodie E.L."/>
            <person name="Williams K.H."/>
            <person name="Hubbard S.S."/>
            <person name="Banfield J.F."/>
        </authorList>
    </citation>
    <scope>NUCLEOTIDE SEQUENCE [LARGE SCALE GENOMIC DNA]</scope>
</reference>
<dbReference type="GO" id="GO:0004721">
    <property type="term" value="F:phosphoprotein phosphatase activity"/>
    <property type="evidence" value="ECO:0007669"/>
    <property type="project" value="TreeGrafter"/>
</dbReference>
<dbReference type="InterPro" id="IPR050351">
    <property type="entry name" value="BphY/WalK/GraS-like"/>
</dbReference>
<protein>
    <recommendedName>
        <fullName evidence="2">histidine kinase</fullName>
        <ecNumber evidence="2">2.7.13.3</ecNumber>
    </recommendedName>
</protein>
<dbReference type="CDD" id="cd00082">
    <property type="entry name" value="HisKA"/>
    <property type="match status" value="1"/>
</dbReference>
<dbReference type="Proteomes" id="UP000176282">
    <property type="component" value="Unassembled WGS sequence"/>
</dbReference>
<dbReference type="GO" id="GO:0005886">
    <property type="term" value="C:plasma membrane"/>
    <property type="evidence" value="ECO:0007669"/>
    <property type="project" value="TreeGrafter"/>
</dbReference>
<dbReference type="Gene3D" id="1.10.287.130">
    <property type="match status" value="1"/>
</dbReference>
<dbReference type="Pfam" id="PF13426">
    <property type="entry name" value="PAS_9"/>
    <property type="match status" value="1"/>
</dbReference>
<keyword evidence="5" id="KW-0418">Kinase</keyword>
<dbReference type="PANTHER" id="PTHR45453">
    <property type="entry name" value="PHOSPHATE REGULON SENSOR PROTEIN PHOR"/>
    <property type="match status" value="1"/>
</dbReference>
<dbReference type="PROSITE" id="PS50113">
    <property type="entry name" value="PAC"/>
    <property type="match status" value="1"/>
</dbReference>
<dbReference type="Pfam" id="PF02518">
    <property type="entry name" value="HATPase_c"/>
    <property type="match status" value="1"/>
</dbReference>
<dbReference type="FunFam" id="3.30.565.10:FF:000006">
    <property type="entry name" value="Sensor histidine kinase WalK"/>
    <property type="match status" value="1"/>
</dbReference>
<dbReference type="Gene3D" id="3.30.565.10">
    <property type="entry name" value="Histidine kinase-like ATPase, C-terminal domain"/>
    <property type="match status" value="1"/>
</dbReference>
<dbReference type="GO" id="GO:0016036">
    <property type="term" value="P:cellular response to phosphate starvation"/>
    <property type="evidence" value="ECO:0007669"/>
    <property type="project" value="TreeGrafter"/>
</dbReference>
<dbReference type="CDD" id="cd00130">
    <property type="entry name" value="PAS"/>
    <property type="match status" value="1"/>
</dbReference>
<evidence type="ECO:0000259" key="8">
    <source>
        <dbReference type="PROSITE" id="PS50109"/>
    </source>
</evidence>
<name>A0A1F6MAL5_9BACT</name>
<comment type="caution">
    <text evidence="11">The sequence shown here is derived from an EMBL/GenBank/DDBJ whole genome shotgun (WGS) entry which is preliminary data.</text>
</comment>
<evidence type="ECO:0000256" key="4">
    <source>
        <dbReference type="ARBA" id="ARBA00022679"/>
    </source>
</evidence>
<dbReference type="EC" id="2.7.13.3" evidence="2"/>
<dbReference type="PANTHER" id="PTHR45453:SF1">
    <property type="entry name" value="PHOSPHATE REGULON SENSOR PROTEIN PHOR"/>
    <property type="match status" value="1"/>
</dbReference>
<evidence type="ECO:0000256" key="3">
    <source>
        <dbReference type="ARBA" id="ARBA00022553"/>
    </source>
</evidence>
<dbReference type="InterPro" id="IPR005467">
    <property type="entry name" value="His_kinase_dom"/>
</dbReference>
<dbReference type="InterPro" id="IPR000014">
    <property type="entry name" value="PAS"/>
</dbReference>
<dbReference type="GO" id="GO:0000155">
    <property type="term" value="F:phosphorelay sensor kinase activity"/>
    <property type="evidence" value="ECO:0007669"/>
    <property type="project" value="InterPro"/>
</dbReference>
<evidence type="ECO:0000256" key="7">
    <source>
        <dbReference type="ARBA" id="ARBA00023136"/>
    </source>
</evidence>
<evidence type="ECO:0000256" key="1">
    <source>
        <dbReference type="ARBA" id="ARBA00000085"/>
    </source>
</evidence>
<evidence type="ECO:0000256" key="5">
    <source>
        <dbReference type="ARBA" id="ARBA00022777"/>
    </source>
</evidence>
<dbReference type="SMART" id="SM00091">
    <property type="entry name" value="PAS"/>
    <property type="match status" value="1"/>
</dbReference>
<dbReference type="STRING" id="1798680.A3J66_00610"/>
<dbReference type="InterPro" id="IPR004358">
    <property type="entry name" value="Sig_transdc_His_kin-like_C"/>
</dbReference>
<dbReference type="SMART" id="SM00387">
    <property type="entry name" value="HATPase_c"/>
    <property type="match status" value="1"/>
</dbReference>
<dbReference type="SMART" id="SM00388">
    <property type="entry name" value="HisKA"/>
    <property type="match status" value="1"/>
</dbReference>
<dbReference type="InterPro" id="IPR036890">
    <property type="entry name" value="HATPase_C_sf"/>
</dbReference>
<sequence>MIFFSAKNAVLNDVAKILDNKIQFLLDSIGDGIFLVDAKGTIRIVNSAATELLGISAEKLIGEFCLKPFGALNDKGVVITKKNAALMEAITDGKKTVNAIRQFKKHTGALFWSSITVTPIRDRNKTKGAIIVFRDITEEKKEEEYHADFARVASHQLRTPLGNVQWALEYVLTEKEGKLNKTHKEYLQQAYKTLHEMNTLINDLLNVSRLQNQHIREDVEHTAVEEILDKVIADLQHFATANNVRFDIDLDTDKMHDVKVDKHHLRTIVQNLIENAIRYANPHTAIRLVIKRQGQDVLFSCANEGIGIPKQSQQFIFAKFFRAKNAIKKQGDGTGLGLYITHELVRLYDGKIWFESIPNKTTTFSILFKA</sequence>
<feature type="domain" description="PAS" evidence="9">
    <location>
        <begin position="18"/>
        <end position="63"/>
    </location>
</feature>
<feature type="domain" description="PAC" evidence="10">
    <location>
        <begin position="97"/>
        <end position="148"/>
    </location>
</feature>
<dbReference type="SUPFAM" id="SSF47384">
    <property type="entry name" value="Homodimeric domain of signal transducing histidine kinase"/>
    <property type="match status" value="1"/>
</dbReference>
<feature type="domain" description="Histidine kinase" evidence="8">
    <location>
        <begin position="152"/>
        <end position="370"/>
    </location>
</feature>
<dbReference type="InterPro" id="IPR003594">
    <property type="entry name" value="HATPase_dom"/>
</dbReference>
<evidence type="ECO:0000259" key="10">
    <source>
        <dbReference type="PROSITE" id="PS50113"/>
    </source>
</evidence>
<dbReference type="Gene3D" id="3.30.450.20">
    <property type="entry name" value="PAS domain"/>
    <property type="match status" value="1"/>
</dbReference>
<dbReference type="EMBL" id="MFQB01000009">
    <property type="protein sequence ID" value="OGH68702.1"/>
    <property type="molecule type" value="Genomic_DNA"/>
</dbReference>
<dbReference type="SUPFAM" id="SSF55785">
    <property type="entry name" value="PYP-like sensor domain (PAS domain)"/>
    <property type="match status" value="1"/>
</dbReference>
<evidence type="ECO:0000313" key="11">
    <source>
        <dbReference type="EMBL" id="OGH68702.1"/>
    </source>
</evidence>
<dbReference type="PROSITE" id="PS50112">
    <property type="entry name" value="PAS"/>
    <property type="match status" value="1"/>
</dbReference>
<keyword evidence="6" id="KW-0902">Two-component regulatory system</keyword>
<keyword evidence="3" id="KW-0597">Phosphoprotein</keyword>
<keyword evidence="4" id="KW-0808">Transferase</keyword>
<dbReference type="AlphaFoldDB" id="A0A1F6MAL5"/>
<dbReference type="PROSITE" id="PS50109">
    <property type="entry name" value="HIS_KIN"/>
    <property type="match status" value="1"/>
</dbReference>
<evidence type="ECO:0000313" key="12">
    <source>
        <dbReference type="Proteomes" id="UP000176282"/>
    </source>
</evidence>
<dbReference type="InterPro" id="IPR035965">
    <property type="entry name" value="PAS-like_dom_sf"/>
</dbReference>
<dbReference type="CDD" id="cd00075">
    <property type="entry name" value="HATPase"/>
    <property type="match status" value="1"/>
</dbReference>
<evidence type="ECO:0000256" key="6">
    <source>
        <dbReference type="ARBA" id="ARBA00023012"/>
    </source>
</evidence>
<dbReference type="NCBIfam" id="TIGR00229">
    <property type="entry name" value="sensory_box"/>
    <property type="match status" value="1"/>
</dbReference>
<proteinExistence type="predicted"/>
<dbReference type="InterPro" id="IPR003661">
    <property type="entry name" value="HisK_dim/P_dom"/>
</dbReference>
<keyword evidence="7" id="KW-0472">Membrane</keyword>
<organism evidence="11 12">
    <name type="scientific">Candidatus Magasanikbacteria bacterium RIFCSPHIGHO2_02_FULL_47_14</name>
    <dbReference type="NCBI Taxonomy" id="1798680"/>
    <lineage>
        <taxon>Bacteria</taxon>
        <taxon>Candidatus Magasanikiibacteriota</taxon>
    </lineage>
</organism>
<evidence type="ECO:0000256" key="2">
    <source>
        <dbReference type="ARBA" id="ARBA00012438"/>
    </source>
</evidence>